<reference evidence="1" key="1">
    <citation type="submission" date="2019-12" db="EMBL/GenBank/DDBJ databases">
        <title>Genome sequencing and annotation of Brassica cretica.</title>
        <authorList>
            <person name="Studholme D.J."/>
            <person name="Sarris P.F."/>
        </authorList>
    </citation>
    <scope>NUCLEOTIDE SEQUENCE</scope>
    <source>
        <strain evidence="1">PFS-102/07</strain>
        <tissue evidence="1">Leaf</tissue>
    </source>
</reference>
<dbReference type="EMBL" id="QGKY02001250">
    <property type="protein sequence ID" value="KAF2564515.1"/>
    <property type="molecule type" value="Genomic_DNA"/>
</dbReference>
<dbReference type="AlphaFoldDB" id="A0A8S9I4G9"/>
<evidence type="ECO:0000313" key="1">
    <source>
        <dbReference type="EMBL" id="KAF2564515.1"/>
    </source>
</evidence>
<organism evidence="1">
    <name type="scientific">Brassica cretica</name>
    <name type="common">Mustard</name>
    <dbReference type="NCBI Taxonomy" id="69181"/>
    <lineage>
        <taxon>Eukaryota</taxon>
        <taxon>Viridiplantae</taxon>
        <taxon>Streptophyta</taxon>
        <taxon>Embryophyta</taxon>
        <taxon>Tracheophyta</taxon>
        <taxon>Spermatophyta</taxon>
        <taxon>Magnoliopsida</taxon>
        <taxon>eudicotyledons</taxon>
        <taxon>Gunneridae</taxon>
        <taxon>Pentapetalae</taxon>
        <taxon>rosids</taxon>
        <taxon>malvids</taxon>
        <taxon>Brassicales</taxon>
        <taxon>Brassicaceae</taxon>
        <taxon>Brassiceae</taxon>
        <taxon>Brassica</taxon>
    </lineage>
</organism>
<gene>
    <name evidence="1" type="ORF">F2Q70_00014487</name>
</gene>
<comment type="caution">
    <text evidence="1">The sequence shown here is derived from an EMBL/GenBank/DDBJ whole genome shotgun (WGS) entry which is preliminary data.</text>
</comment>
<protein>
    <submittedName>
        <fullName evidence="1">Uncharacterized protein</fullName>
    </submittedName>
</protein>
<sequence>MRQGMGYFYSGFSTPLPKAAPTLGLRFSSACSGFSMGHKAAGMSQSRWDTCHYVSSSRVTNPASKPFLDAPRSPFEISIT</sequence>
<accession>A0A8S9I4G9</accession>
<proteinExistence type="predicted"/>
<name>A0A8S9I4G9_BRACR</name>